<dbReference type="Proteomes" id="UP001500363">
    <property type="component" value="Unassembled WGS sequence"/>
</dbReference>
<feature type="region of interest" description="Disordered" evidence="1">
    <location>
        <begin position="49"/>
        <end position="76"/>
    </location>
</feature>
<name>A0ABN2CL79_9ACTN</name>
<dbReference type="EMBL" id="BAAANC010000005">
    <property type="protein sequence ID" value="GAA1558407.1"/>
    <property type="molecule type" value="Genomic_DNA"/>
</dbReference>
<evidence type="ECO:0000313" key="4">
    <source>
        <dbReference type="Proteomes" id="UP001500363"/>
    </source>
</evidence>
<sequence>MSAQPSAHTAALQLDQAARSCEEAAHLASIAPQRARAWAEQLILSEGSLPVRDPLPADRNPTAGRPRPGDNADQKTVKLDIGRPEIEPHIDGPGSDGVKSDDVLKLSTTNRDHRPTLDAPPPNSSILVDEKFLYRTDHDGRVISAHAVLDRIDLQHPRDTAAQRRLAGKLTGDHAGHIFARIFGGPIGTMNLVPMKGSKVNLSQYKVIENHWRRLIDRGEAIDVSVRFSYDDDAVRPHKIRVRYEHADGIVRRTIDNSPHRGAK</sequence>
<organism evidence="3 4">
    <name type="scientific">Kribbella lupini</name>
    <dbReference type="NCBI Taxonomy" id="291602"/>
    <lineage>
        <taxon>Bacteria</taxon>
        <taxon>Bacillati</taxon>
        <taxon>Actinomycetota</taxon>
        <taxon>Actinomycetes</taxon>
        <taxon>Propionibacteriales</taxon>
        <taxon>Kribbellaceae</taxon>
        <taxon>Kribbella</taxon>
    </lineage>
</organism>
<evidence type="ECO:0000256" key="1">
    <source>
        <dbReference type="SAM" id="MobiDB-lite"/>
    </source>
</evidence>
<reference evidence="3 4" key="1">
    <citation type="journal article" date="2019" name="Int. J. Syst. Evol. Microbiol.">
        <title>The Global Catalogue of Microorganisms (GCM) 10K type strain sequencing project: providing services to taxonomists for standard genome sequencing and annotation.</title>
        <authorList>
            <consortium name="The Broad Institute Genomics Platform"/>
            <consortium name="The Broad Institute Genome Sequencing Center for Infectious Disease"/>
            <person name="Wu L."/>
            <person name="Ma J."/>
        </authorList>
    </citation>
    <scope>NUCLEOTIDE SEQUENCE [LARGE SCALE GENOMIC DNA]</scope>
    <source>
        <strain evidence="3 4">JCM 14303</strain>
    </source>
</reference>
<feature type="compositionally biased region" description="Basic and acidic residues" evidence="1">
    <location>
        <begin position="67"/>
        <end position="76"/>
    </location>
</feature>
<dbReference type="Pfam" id="PF13930">
    <property type="entry name" value="Endonuclea_NS_2"/>
    <property type="match status" value="1"/>
</dbReference>
<dbReference type="InterPro" id="IPR044927">
    <property type="entry name" value="Endonuclea_NS_2"/>
</dbReference>
<comment type="caution">
    <text evidence="3">The sequence shown here is derived from an EMBL/GenBank/DDBJ whole genome shotgun (WGS) entry which is preliminary data.</text>
</comment>
<evidence type="ECO:0000259" key="2">
    <source>
        <dbReference type="Pfam" id="PF13930"/>
    </source>
</evidence>
<gene>
    <name evidence="3" type="ORF">GCM10009741_74110</name>
</gene>
<accession>A0ABN2CL79</accession>
<proteinExistence type="predicted"/>
<keyword evidence="4" id="KW-1185">Reference proteome</keyword>
<evidence type="ECO:0000313" key="3">
    <source>
        <dbReference type="EMBL" id="GAA1558407.1"/>
    </source>
</evidence>
<feature type="domain" description="Type VII secretion system protein EssD-like" evidence="2">
    <location>
        <begin position="129"/>
        <end position="245"/>
    </location>
</feature>
<protein>
    <recommendedName>
        <fullName evidence="2">Type VII secretion system protein EssD-like domain-containing protein</fullName>
    </recommendedName>
</protein>